<evidence type="ECO:0000313" key="14">
    <source>
        <dbReference type="Proteomes" id="UP001626550"/>
    </source>
</evidence>
<dbReference type="Pfam" id="PF04696">
    <property type="entry name" value="Pinin_SDK_memA"/>
    <property type="match status" value="1"/>
</dbReference>
<keyword evidence="2 7" id="KW-0479">Metal-binding</keyword>
<protein>
    <submittedName>
        <fullName evidence="13">CCR4-NOT transcription complex subunit 4</fullName>
    </submittedName>
</protein>
<dbReference type="InterPro" id="IPR039780">
    <property type="entry name" value="Mot2"/>
</dbReference>
<gene>
    <name evidence="13" type="primary">CNOT4</name>
    <name evidence="13" type="ORF">Ciccas_001396</name>
</gene>
<dbReference type="InterPro" id="IPR017901">
    <property type="entry name" value="C-CAP_CF_C-like"/>
</dbReference>
<evidence type="ECO:0000256" key="9">
    <source>
        <dbReference type="SAM" id="Coils"/>
    </source>
</evidence>
<dbReference type="CDD" id="cd12438">
    <property type="entry name" value="RRM_CNOT4"/>
    <property type="match status" value="1"/>
</dbReference>
<comment type="caution">
    <text evidence="13">The sequence shown here is derived from an EMBL/GenBank/DDBJ whole genome shotgun (WGS) entry which is preliminary data.</text>
</comment>
<dbReference type="InterPro" id="IPR006786">
    <property type="entry name" value="Pinin_SDK_MemA"/>
</dbReference>
<dbReference type="Pfam" id="PF16752">
    <property type="entry name" value="TBCC_N"/>
    <property type="match status" value="1"/>
</dbReference>
<dbReference type="AlphaFoldDB" id="A0ABD2QKN4"/>
<feature type="domain" description="RRM" evidence="11">
    <location>
        <begin position="706"/>
        <end position="790"/>
    </location>
</feature>
<dbReference type="EMBL" id="JBJKFK010000090">
    <property type="protein sequence ID" value="KAL3319917.1"/>
    <property type="molecule type" value="Genomic_DNA"/>
</dbReference>
<evidence type="ECO:0000259" key="10">
    <source>
        <dbReference type="PROSITE" id="PS50089"/>
    </source>
</evidence>
<dbReference type="PROSITE" id="PS50102">
    <property type="entry name" value="RRM"/>
    <property type="match status" value="1"/>
</dbReference>
<dbReference type="Proteomes" id="UP001626550">
    <property type="component" value="Unassembled WGS sequence"/>
</dbReference>
<sequence>MSTGLVSCLEENLKELKKDIHNIDENIKRVTGRDPNESFSYKRNDASITELENYLCSDLSPDKSYASSAYGLHSEVAHPKRSRQEAAKKSLDANEKARGRRMFGLLQSTLNAAKQENENRSLKVQEEKRKEISERLENESKIEKQKLQQERAELFDSRRKKRTEIFLLQDRLEKTKDFEEWKEESLQMIGFIKSKTEPTIYYLPAIANEESRKRVEETEKCINDLIDARFSELNRQLDENQKLHASNGSAKSENQVVKLDEEEDLDDDLIMSSGNILISQISVTKKDDTASEASDEDVKIIPSRTTEQLNRGFEQSRENLVALVNTLKEAQSDVDVEAAFDEQMKVANKLQELLNEASSSLVNYDLQRYQSALRNFKSDVRQYKATLQPKKKFGFAKKVITSKSELPVQVPTTFNQNNCDLTEMFIQNFCIKDRKDDNNLRIKENLEGETVVLDSLENCVVHVESICGNLYIKNLKNSKVLAQPVAGSIFLDSCTDCDFIFITRQLRIHRTTRSCFGLLICSRPIIEQSQELDFCEYSLDNATSLNEHLLDDLKRTQFPSVPFTNFWDSVEDFQRPDALVSNIELNWRKLNAEETQIWIKTMQAGCPLCSEPMKPDDLAFYPCECRYQICRFCWTKLKYEDNGLCPNCRQPYGDEPALLDKSLLQNGFIEEDPKCRSKKKKKDNPKQKLDPEFLKLLPELRVVQSNLVFVIGLPQWVSKDREGLKTPEYFGKYGEVYKIEINQNPAFSGQPSLSAYVTYKRSEDAMKAIIELERNNHVFGRSLRVSLGTTKYCSQFLKGAKCTKHVSFVII</sequence>
<dbReference type="InterPro" id="IPR031925">
    <property type="entry name" value="TBCC_N"/>
</dbReference>
<evidence type="ECO:0000256" key="2">
    <source>
        <dbReference type="ARBA" id="ARBA00022771"/>
    </source>
</evidence>
<keyword evidence="9" id="KW-0175">Coiled coil</keyword>
<keyword evidence="14" id="KW-1185">Reference proteome</keyword>
<comment type="subunit">
    <text evidence="6">Supercomplex made of cofactors A to E. Cofactors A and D function by capturing and stabilizing tubulin in a quasi-native conformation. Cofactor E binds to the cofactor D-tubulin complex; interaction with cofactor C then causes the release of tubulin polypeptides that are committed to the native state.</text>
</comment>
<keyword evidence="4 8" id="KW-0694">RNA-binding</keyword>
<feature type="domain" description="RING-type" evidence="10">
    <location>
        <begin position="606"/>
        <end position="649"/>
    </location>
</feature>
<proteinExistence type="inferred from homology"/>
<dbReference type="InterPro" id="IPR035979">
    <property type="entry name" value="RBD_domain_sf"/>
</dbReference>
<dbReference type="Gene3D" id="3.30.40.10">
    <property type="entry name" value="Zinc/RING finger domain, C3HC4 (zinc finger)"/>
    <property type="match status" value="1"/>
</dbReference>
<evidence type="ECO:0000256" key="1">
    <source>
        <dbReference type="ARBA" id="ARBA00008848"/>
    </source>
</evidence>
<dbReference type="SMART" id="SM00361">
    <property type="entry name" value="RRM_1"/>
    <property type="match status" value="1"/>
</dbReference>
<dbReference type="InterPro" id="IPR013083">
    <property type="entry name" value="Znf_RING/FYVE/PHD"/>
</dbReference>
<keyword evidence="3" id="KW-0862">Zinc</keyword>
<dbReference type="CDD" id="cd16618">
    <property type="entry name" value="mRING-HC-C4C4_CNOT4"/>
    <property type="match status" value="1"/>
</dbReference>
<evidence type="ECO:0000256" key="6">
    <source>
        <dbReference type="ARBA" id="ARBA00026055"/>
    </source>
</evidence>
<dbReference type="InterPro" id="IPR012945">
    <property type="entry name" value="Tubulin-bd_cofactor_C_dom"/>
</dbReference>
<dbReference type="SUPFAM" id="SSF54928">
    <property type="entry name" value="RNA-binding domain, RBD"/>
    <property type="match status" value="1"/>
</dbReference>
<dbReference type="InterPro" id="IPR012677">
    <property type="entry name" value="Nucleotide-bd_a/b_plait_sf"/>
</dbReference>
<dbReference type="InterPro" id="IPR016098">
    <property type="entry name" value="CAP/MinC_C"/>
</dbReference>
<dbReference type="InterPro" id="IPR003954">
    <property type="entry name" value="RRM_euk-type"/>
</dbReference>
<dbReference type="GO" id="GO:0003723">
    <property type="term" value="F:RNA binding"/>
    <property type="evidence" value="ECO:0007669"/>
    <property type="project" value="UniProtKB-UniRule"/>
</dbReference>
<dbReference type="Gene3D" id="2.160.20.70">
    <property type="match status" value="1"/>
</dbReference>
<evidence type="ECO:0000259" key="11">
    <source>
        <dbReference type="PROSITE" id="PS50102"/>
    </source>
</evidence>
<dbReference type="Gene3D" id="1.20.58.1250">
    <property type="entry name" value="Tubulin Binding Cofactor C, N-terminal domain"/>
    <property type="match status" value="1"/>
</dbReference>
<dbReference type="InterPro" id="IPR038397">
    <property type="entry name" value="TBCC_N_sf"/>
</dbReference>
<dbReference type="PANTHER" id="PTHR12603:SF0">
    <property type="entry name" value="CCR4-NOT TRANSCRIPTION COMPLEX SUBUNIT 4"/>
    <property type="match status" value="1"/>
</dbReference>
<keyword evidence="5" id="KW-0007">Acetylation</keyword>
<evidence type="ECO:0000256" key="8">
    <source>
        <dbReference type="PROSITE-ProRule" id="PRU00176"/>
    </source>
</evidence>
<dbReference type="GO" id="GO:0008270">
    <property type="term" value="F:zinc ion binding"/>
    <property type="evidence" value="ECO:0007669"/>
    <property type="project" value="UniProtKB-KW"/>
</dbReference>
<evidence type="ECO:0000256" key="5">
    <source>
        <dbReference type="ARBA" id="ARBA00022990"/>
    </source>
</evidence>
<dbReference type="Gene3D" id="3.30.70.330">
    <property type="match status" value="1"/>
</dbReference>
<dbReference type="Pfam" id="PF14570">
    <property type="entry name" value="zf-RING_4"/>
    <property type="match status" value="1"/>
</dbReference>
<feature type="coiled-coil region" evidence="9">
    <location>
        <begin position="6"/>
        <end position="33"/>
    </location>
</feature>
<dbReference type="SUPFAM" id="SSF57850">
    <property type="entry name" value="RING/U-box"/>
    <property type="match status" value="1"/>
</dbReference>
<comment type="similarity">
    <text evidence="1">Belongs to the TBCC family.</text>
</comment>
<dbReference type="InterPro" id="IPR039515">
    <property type="entry name" value="NOT4_mRING-HC-C4C4"/>
</dbReference>
<keyword evidence="2 7" id="KW-0863">Zinc-finger</keyword>
<evidence type="ECO:0000259" key="12">
    <source>
        <dbReference type="PROSITE" id="PS51329"/>
    </source>
</evidence>
<accession>A0ABD2QKN4</accession>
<dbReference type="Pfam" id="PF00076">
    <property type="entry name" value="RRM_1"/>
    <property type="match status" value="1"/>
</dbReference>
<dbReference type="PANTHER" id="PTHR12603">
    <property type="entry name" value="CCR4-NOT TRANSCRIPTION COMPLEX RELATED"/>
    <property type="match status" value="1"/>
</dbReference>
<dbReference type="PROSITE" id="PS50089">
    <property type="entry name" value="ZF_RING_2"/>
    <property type="match status" value="1"/>
</dbReference>
<dbReference type="Pfam" id="PF07986">
    <property type="entry name" value="TBCC"/>
    <property type="match status" value="1"/>
</dbReference>
<evidence type="ECO:0000313" key="13">
    <source>
        <dbReference type="EMBL" id="KAL3319917.1"/>
    </source>
</evidence>
<evidence type="ECO:0000256" key="7">
    <source>
        <dbReference type="PROSITE-ProRule" id="PRU00175"/>
    </source>
</evidence>
<feature type="coiled-coil region" evidence="9">
    <location>
        <begin position="110"/>
        <end position="164"/>
    </location>
</feature>
<reference evidence="13 14" key="1">
    <citation type="submission" date="2024-11" db="EMBL/GenBank/DDBJ databases">
        <title>Adaptive evolution of stress response genes in parasites aligns with host niche diversity.</title>
        <authorList>
            <person name="Hahn C."/>
            <person name="Resl P."/>
        </authorList>
    </citation>
    <scope>NUCLEOTIDE SEQUENCE [LARGE SCALE GENOMIC DNA]</scope>
    <source>
        <strain evidence="13">EGGRZ-B1_66</strain>
        <tissue evidence="13">Body</tissue>
    </source>
</reference>
<dbReference type="InterPro" id="IPR034261">
    <property type="entry name" value="CNOT4_RRM"/>
</dbReference>
<evidence type="ECO:0000256" key="3">
    <source>
        <dbReference type="ARBA" id="ARBA00022833"/>
    </source>
</evidence>
<evidence type="ECO:0000256" key="4">
    <source>
        <dbReference type="ARBA" id="ARBA00022884"/>
    </source>
</evidence>
<dbReference type="PROSITE" id="PS51329">
    <property type="entry name" value="C_CAP_COFACTOR_C"/>
    <property type="match status" value="1"/>
</dbReference>
<dbReference type="InterPro" id="IPR000504">
    <property type="entry name" value="RRM_dom"/>
</dbReference>
<feature type="domain" description="C-CAP/cofactor C-like" evidence="12">
    <location>
        <begin position="389"/>
        <end position="560"/>
    </location>
</feature>
<name>A0ABD2QKN4_9PLAT</name>
<organism evidence="13 14">
    <name type="scientific">Cichlidogyrus casuarinus</name>
    <dbReference type="NCBI Taxonomy" id="1844966"/>
    <lineage>
        <taxon>Eukaryota</taxon>
        <taxon>Metazoa</taxon>
        <taxon>Spiralia</taxon>
        <taxon>Lophotrochozoa</taxon>
        <taxon>Platyhelminthes</taxon>
        <taxon>Monogenea</taxon>
        <taxon>Monopisthocotylea</taxon>
        <taxon>Dactylogyridea</taxon>
        <taxon>Ancyrocephalidae</taxon>
        <taxon>Cichlidogyrus</taxon>
    </lineage>
</organism>
<dbReference type="InterPro" id="IPR001841">
    <property type="entry name" value="Znf_RING"/>
</dbReference>